<dbReference type="GO" id="GO:0005739">
    <property type="term" value="C:mitochondrion"/>
    <property type="evidence" value="ECO:0007669"/>
    <property type="project" value="InterPro"/>
</dbReference>
<dbReference type="Gene3D" id="2.170.270.10">
    <property type="entry name" value="SET domain"/>
    <property type="match status" value="1"/>
</dbReference>
<dbReference type="InterPro" id="IPR001214">
    <property type="entry name" value="SET_dom"/>
</dbReference>
<feature type="compositionally biased region" description="Pro residues" evidence="1">
    <location>
        <begin position="378"/>
        <end position="388"/>
    </location>
</feature>
<dbReference type="AlphaFoldDB" id="A0AAN6MK01"/>
<feature type="domain" description="SET" evidence="2">
    <location>
        <begin position="201"/>
        <end position="470"/>
    </location>
</feature>
<dbReference type="SUPFAM" id="SSF82199">
    <property type="entry name" value="SET domain"/>
    <property type="match status" value="1"/>
</dbReference>
<dbReference type="InterPro" id="IPR046341">
    <property type="entry name" value="SET_dom_sf"/>
</dbReference>
<dbReference type="SMART" id="SM00317">
    <property type="entry name" value="SET"/>
    <property type="match status" value="1"/>
</dbReference>
<organism evidence="3 4">
    <name type="scientific">Staphylotrichum tortipilum</name>
    <dbReference type="NCBI Taxonomy" id="2831512"/>
    <lineage>
        <taxon>Eukaryota</taxon>
        <taxon>Fungi</taxon>
        <taxon>Dikarya</taxon>
        <taxon>Ascomycota</taxon>
        <taxon>Pezizomycotina</taxon>
        <taxon>Sordariomycetes</taxon>
        <taxon>Sordariomycetidae</taxon>
        <taxon>Sordariales</taxon>
        <taxon>Chaetomiaceae</taxon>
        <taxon>Staphylotrichum</taxon>
    </lineage>
</organism>
<feature type="region of interest" description="Disordered" evidence="1">
    <location>
        <begin position="361"/>
        <end position="395"/>
    </location>
</feature>
<feature type="compositionally biased region" description="Basic and acidic residues" evidence="1">
    <location>
        <begin position="34"/>
        <end position="49"/>
    </location>
</feature>
<reference evidence="3" key="2">
    <citation type="submission" date="2023-05" db="EMBL/GenBank/DDBJ databases">
        <authorList>
            <consortium name="Lawrence Berkeley National Laboratory"/>
            <person name="Steindorff A."/>
            <person name="Hensen N."/>
            <person name="Bonometti L."/>
            <person name="Westerberg I."/>
            <person name="Brannstrom I.O."/>
            <person name="Guillou S."/>
            <person name="Cros-Aarteil S."/>
            <person name="Calhoun S."/>
            <person name="Haridas S."/>
            <person name="Kuo A."/>
            <person name="Mondo S."/>
            <person name="Pangilinan J."/>
            <person name="Riley R."/>
            <person name="Labutti K."/>
            <person name="Andreopoulos B."/>
            <person name="Lipzen A."/>
            <person name="Chen C."/>
            <person name="Yanf M."/>
            <person name="Daum C."/>
            <person name="Ng V."/>
            <person name="Clum A."/>
            <person name="Ohm R."/>
            <person name="Martin F."/>
            <person name="Silar P."/>
            <person name="Natvig D."/>
            <person name="Lalanne C."/>
            <person name="Gautier V."/>
            <person name="Ament-Velasquez S.L."/>
            <person name="Kruys A."/>
            <person name="Hutchinson M.I."/>
            <person name="Powell A.J."/>
            <person name="Barry K."/>
            <person name="Miller A.N."/>
            <person name="Grigoriev I.V."/>
            <person name="Debuchy R."/>
            <person name="Gladieux P."/>
            <person name="Thoren M.H."/>
            <person name="Johannesson H."/>
        </authorList>
    </citation>
    <scope>NUCLEOTIDE SEQUENCE</scope>
    <source>
        <strain evidence="3">CBS 103.79</strain>
    </source>
</reference>
<accession>A0AAN6MK01</accession>
<reference evidence="3" key="1">
    <citation type="journal article" date="2023" name="Mol. Phylogenet. Evol.">
        <title>Genome-scale phylogeny and comparative genomics of the fungal order Sordariales.</title>
        <authorList>
            <person name="Hensen N."/>
            <person name="Bonometti L."/>
            <person name="Westerberg I."/>
            <person name="Brannstrom I.O."/>
            <person name="Guillou S."/>
            <person name="Cros-Aarteil S."/>
            <person name="Calhoun S."/>
            <person name="Haridas S."/>
            <person name="Kuo A."/>
            <person name="Mondo S."/>
            <person name="Pangilinan J."/>
            <person name="Riley R."/>
            <person name="LaButti K."/>
            <person name="Andreopoulos B."/>
            <person name="Lipzen A."/>
            <person name="Chen C."/>
            <person name="Yan M."/>
            <person name="Daum C."/>
            <person name="Ng V."/>
            <person name="Clum A."/>
            <person name="Steindorff A."/>
            <person name="Ohm R.A."/>
            <person name="Martin F."/>
            <person name="Silar P."/>
            <person name="Natvig D.O."/>
            <person name="Lalanne C."/>
            <person name="Gautier V."/>
            <person name="Ament-Velasquez S.L."/>
            <person name="Kruys A."/>
            <person name="Hutchinson M.I."/>
            <person name="Powell A.J."/>
            <person name="Barry K."/>
            <person name="Miller A.N."/>
            <person name="Grigoriev I.V."/>
            <person name="Debuchy R."/>
            <person name="Gladieux P."/>
            <person name="Hiltunen Thoren M."/>
            <person name="Johannesson H."/>
        </authorList>
    </citation>
    <scope>NUCLEOTIDE SEQUENCE</scope>
    <source>
        <strain evidence="3">CBS 103.79</strain>
    </source>
</reference>
<name>A0AAN6MK01_9PEZI</name>
<evidence type="ECO:0000313" key="4">
    <source>
        <dbReference type="Proteomes" id="UP001303889"/>
    </source>
</evidence>
<proteinExistence type="predicted"/>
<evidence type="ECO:0000256" key="1">
    <source>
        <dbReference type="SAM" id="MobiDB-lite"/>
    </source>
</evidence>
<dbReference type="PANTHER" id="PTHR42100:SF1">
    <property type="entry name" value="OXIDOREDUCTASE 178 KDA SUBUNIT, PUTATIVE (AFU_ORTHOLOGUE AFUA_8G04320)-RELATED"/>
    <property type="match status" value="1"/>
</dbReference>
<dbReference type="PANTHER" id="PTHR42100">
    <property type="entry name" value="OXIDOREDUCTASE 178 KDA SUBUNIT, PUTATIVE (AFU_ORTHOLOGUE AFUA_8G04320)-RELATED"/>
    <property type="match status" value="1"/>
</dbReference>
<sequence>MSALRQRAALLARMARPVRPFAVSTQATRSYGASHDHHGDHHHHEAPHNVEEPLGTGIFLLIAVVLGSAGVYHISRPHPNGEPTEIHKWLERVSNSYAEDLESKSQLLAAAIEQAAHDRHLLYGVQRTSHYDLRYPEVFAHGSPYNVPAGHYPNIDHVVAHYKQKYHEEEVRKANKLAAAAAAAAQAEPSHFLSRAPLNLPAVRIGFVSPAVGYGLFAARDLAQDEFVFHEAPLMTARFNEAFAADKALVQSQAAACRAALAARPEVTAAVFPGLALRFAGVLPAPYDDVERVLDDPAEMGRNLVAGHGQFTGCTVTREQYEAYTIRLVPAAAQPPPSQQPDADARRDACLTFFKNYAFQAPPSSSSTTTPSTSTSPSRPPPLPPPSSTSPSTATTRQASIYLLASLINHRCTPSHPSSPNTSSSSSGSGPNCTWRIGPSGLAHFVRPGHICVQARRPIRAGEQLTWDYGKREKGFACECDTCRLRLRRRGGGLLMGGLGASSSCKVL</sequence>
<dbReference type="PROSITE" id="PS50280">
    <property type="entry name" value="SET"/>
    <property type="match status" value="1"/>
</dbReference>
<evidence type="ECO:0000313" key="3">
    <source>
        <dbReference type="EMBL" id="KAK3901588.1"/>
    </source>
</evidence>
<dbReference type="InterPro" id="IPR034444">
    <property type="entry name" value="Nuo17.8"/>
</dbReference>
<feature type="region of interest" description="Disordered" evidence="1">
    <location>
        <begin position="413"/>
        <end position="432"/>
    </location>
</feature>
<dbReference type="Pfam" id="PF00856">
    <property type="entry name" value="SET"/>
    <property type="match status" value="1"/>
</dbReference>
<feature type="compositionally biased region" description="Low complexity" evidence="1">
    <location>
        <begin position="362"/>
        <end position="377"/>
    </location>
</feature>
<dbReference type="Proteomes" id="UP001303889">
    <property type="component" value="Unassembled WGS sequence"/>
</dbReference>
<comment type="caution">
    <text evidence="3">The sequence shown here is derived from an EMBL/GenBank/DDBJ whole genome shotgun (WGS) entry which is preliminary data.</text>
</comment>
<evidence type="ECO:0000259" key="2">
    <source>
        <dbReference type="PROSITE" id="PS50280"/>
    </source>
</evidence>
<gene>
    <name evidence="3" type="ORF">C8A05DRAFT_34713</name>
</gene>
<keyword evidence="4" id="KW-1185">Reference proteome</keyword>
<protein>
    <recommendedName>
        <fullName evidence="2">SET domain-containing protein</fullName>
    </recommendedName>
</protein>
<dbReference type="EMBL" id="MU855568">
    <property type="protein sequence ID" value="KAK3901588.1"/>
    <property type="molecule type" value="Genomic_DNA"/>
</dbReference>
<feature type="region of interest" description="Disordered" evidence="1">
    <location>
        <begin position="26"/>
        <end position="49"/>
    </location>
</feature>
<feature type="compositionally biased region" description="Low complexity" evidence="1">
    <location>
        <begin position="414"/>
        <end position="432"/>
    </location>
</feature>